<reference evidence="2 3" key="1">
    <citation type="journal article" date="2009" name="Environ. Microbiol.">
        <title>Genome sequence of Desulfobacterium autotrophicum HRM2, a marine sulfate reducer oxidizing organic carbon completely to carbon dioxide.</title>
        <authorList>
            <person name="Strittmatter A.W."/>
            <person name="Liesegang H."/>
            <person name="Rabus R."/>
            <person name="Decker I."/>
            <person name="Amann J."/>
            <person name="Andres S."/>
            <person name="Henne A."/>
            <person name="Fricke W.F."/>
            <person name="Martinez-Arias R."/>
            <person name="Bartels D."/>
            <person name="Goesmann A."/>
            <person name="Krause L."/>
            <person name="Puehler A."/>
            <person name="Klenk H.P."/>
            <person name="Richter M."/>
            <person name="Schuler M."/>
            <person name="Gloeckner F.O."/>
            <person name="Meyerdierks A."/>
            <person name="Gottschalk G."/>
            <person name="Amann R."/>
        </authorList>
    </citation>
    <scope>NUCLEOTIDE SEQUENCE [LARGE SCALE GENOMIC DNA]</scope>
    <source>
        <strain evidence="3">ATCC 43914 / DSM 3382 / HRM2</strain>
    </source>
</reference>
<dbReference type="HOGENOM" id="CLU_2342153_0_0_7"/>
<name>C0QLP6_DESAH</name>
<dbReference type="Proteomes" id="UP000000442">
    <property type="component" value="Chromosome"/>
</dbReference>
<feature type="domain" description="UPF0033" evidence="1">
    <location>
        <begin position="15"/>
        <end position="74"/>
    </location>
</feature>
<dbReference type="InterPro" id="IPR036868">
    <property type="entry name" value="TusA-like_sf"/>
</dbReference>
<organism evidence="2 3">
    <name type="scientific">Desulforapulum autotrophicum (strain ATCC 43914 / DSM 3382 / VKM B-1955 / HRM2)</name>
    <name type="common">Desulfobacterium autotrophicum</name>
    <dbReference type="NCBI Taxonomy" id="177437"/>
    <lineage>
        <taxon>Bacteria</taxon>
        <taxon>Pseudomonadati</taxon>
        <taxon>Thermodesulfobacteriota</taxon>
        <taxon>Desulfobacteria</taxon>
        <taxon>Desulfobacterales</taxon>
        <taxon>Desulfobacteraceae</taxon>
        <taxon>Desulforapulum</taxon>
    </lineage>
</organism>
<dbReference type="KEGG" id="dat:HRM2_32710"/>
<dbReference type="Gene3D" id="3.30.110.40">
    <property type="entry name" value="TusA-like domain"/>
    <property type="match status" value="1"/>
</dbReference>
<dbReference type="STRING" id="177437.HRM2_32710"/>
<dbReference type="Pfam" id="PF01206">
    <property type="entry name" value="TusA"/>
    <property type="match status" value="1"/>
</dbReference>
<dbReference type="SUPFAM" id="SSF64307">
    <property type="entry name" value="SirA-like"/>
    <property type="match status" value="1"/>
</dbReference>
<gene>
    <name evidence="2" type="ordered locus">HRM2_32710</name>
</gene>
<dbReference type="RefSeq" id="WP_015905112.1">
    <property type="nucleotide sequence ID" value="NC_012108.1"/>
</dbReference>
<accession>C0QLP6</accession>
<dbReference type="eggNOG" id="COG0425">
    <property type="taxonomic scope" value="Bacteria"/>
</dbReference>
<evidence type="ECO:0000313" key="2">
    <source>
        <dbReference type="EMBL" id="ACN16350.1"/>
    </source>
</evidence>
<protein>
    <recommendedName>
        <fullName evidence="1">UPF0033 domain-containing protein</fullName>
    </recommendedName>
</protein>
<evidence type="ECO:0000313" key="3">
    <source>
        <dbReference type="Proteomes" id="UP000000442"/>
    </source>
</evidence>
<dbReference type="EMBL" id="CP001087">
    <property type="protein sequence ID" value="ACN16350.1"/>
    <property type="molecule type" value="Genomic_DNA"/>
</dbReference>
<keyword evidence="3" id="KW-1185">Reference proteome</keyword>
<dbReference type="AlphaFoldDB" id="C0QLP6"/>
<proteinExistence type="predicted"/>
<sequence>MLSEPDRKNVADRLLDLRKGISPFTLLKVSNAFRHMEQQQVLEVLWSNPETLAQVKKILPRNSWEIIEIKEMNEIGPGNSWFKIQLRKVSTSGEKND</sequence>
<evidence type="ECO:0000259" key="1">
    <source>
        <dbReference type="Pfam" id="PF01206"/>
    </source>
</evidence>
<dbReference type="InterPro" id="IPR001455">
    <property type="entry name" value="TusA-like"/>
</dbReference>